<evidence type="ECO:0000313" key="3">
    <source>
        <dbReference type="EMBL" id="ODV66604.1"/>
    </source>
</evidence>
<dbReference type="Proteomes" id="UP000095085">
    <property type="component" value="Unassembled WGS sequence"/>
</dbReference>
<feature type="region of interest" description="Disordered" evidence="1">
    <location>
        <begin position="31"/>
        <end position="91"/>
    </location>
</feature>
<dbReference type="AlphaFoldDB" id="A0A1E4RH59"/>
<evidence type="ECO:0000256" key="1">
    <source>
        <dbReference type="SAM" id="MobiDB-lite"/>
    </source>
</evidence>
<evidence type="ECO:0000259" key="2">
    <source>
        <dbReference type="PROSITE" id="PS50086"/>
    </source>
</evidence>
<gene>
    <name evidence="3" type="ORF">HYPBUDRAFT_149454</name>
</gene>
<reference evidence="4" key="1">
    <citation type="submission" date="2016-05" db="EMBL/GenBank/DDBJ databases">
        <title>Comparative genomics of biotechnologically important yeasts.</title>
        <authorList>
            <consortium name="DOE Joint Genome Institute"/>
            <person name="Riley R."/>
            <person name="Haridas S."/>
            <person name="Wolfe K.H."/>
            <person name="Lopes M.R."/>
            <person name="Hittinger C.T."/>
            <person name="Goker M."/>
            <person name="Salamov A."/>
            <person name="Wisecaver J."/>
            <person name="Long T.M."/>
            <person name="Aerts A.L."/>
            <person name="Barry K."/>
            <person name="Choi C."/>
            <person name="Clum A."/>
            <person name="Coughlan A.Y."/>
            <person name="Deshpande S."/>
            <person name="Douglass A.P."/>
            <person name="Hanson S.J."/>
            <person name="Klenk H.-P."/>
            <person name="Labutti K."/>
            <person name="Lapidus A."/>
            <person name="Lindquist E."/>
            <person name="Lipzen A."/>
            <person name="Meier-Kolthoff J.P."/>
            <person name="Ohm R.A."/>
            <person name="Otillar R.P."/>
            <person name="Pangilinan J."/>
            <person name="Peng Y."/>
            <person name="Rokas A."/>
            <person name="Rosa C.A."/>
            <person name="Scheuner C."/>
            <person name="Sibirny A.A."/>
            <person name="Slot J.C."/>
            <person name="Stielow J.B."/>
            <person name="Sun H."/>
            <person name="Kurtzman C.P."/>
            <person name="Blackwell M."/>
            <person name="Grigoriev I.V."/>
            <person name="Jeffries T.W."/>
        </authorList>
    </citation>
    <scope>NUCLEOTIDE SEQUENCE [LARGE SCALE GENOMIC DNA]</scope>
    <source>
        <strain evidence="4">NRRL Y-1933</strain>
    </source>
</reference>
<dbReference type="InterPro" id="IPR000195">
    <property type="entry name" value="Rab-GAP-TBC_dom"/>
</dbReference>
<evidence type="ECO:0000313" key="4">
    <source>
        <dbReference type="Proteomes" id="UP000095085"/>
    </source>
</evidence>
<dbReference type="OrthoDB" id="289721at2759"/>
<dbReference type="SMART" id="SM00164">
    <property type="entry name" value="TBC"/>
    <property type="match status" value="1"/>
</dbReference>
<dbReference type="InterPro" id="IPR035969">
    <property type="entry name" value="Rab-GAP_TBC_sf"/>
</dbReference>
<keyword evidence="4" id="KW-1185">Reference proteome</keyword>
<dbReference type="GeneID" id="30994760"/>
<dbReference type="EMBL" id="KV454542">
    <property type="protein sequence ID" value="ODV66604.1"/>
    <property type="molecule type" value="Genomic_DNA"/>
</dbReference>
<dbReference type="SUPFAM" id="SSF47923">
    <property type="entry name" value="Ypt/Rab-GAP domain of gyp1p"/>
    <property type="match status" value="2"/>
</dbReference>
<feature type="compositionally biased region" description="Basic and acidic residues" evidence="1">
    <location>
        <begin position="387"/>
        <end position="398"/>
    </location>
</feature>
<proteinExistence type="predicted"/>
<sequence length="788" mass="90715">MSLSIPEQIPNVNIGKDSNLEDITLNTPKRSNTVTLRNYPKPIPHHNINPNNNNAYIPSPLKSQLSRSRSVQSNTSTGSSSSLSNPDNSQYIVHVNKTPNNLTPSQRLKLRKDQLNDSIAKFKHPAPIRKSELQYCKEDNDDDEIDEEEIDEDMSFAFFNVPISQPLTSLANKEKFTFANNDRKFSFTTATESTRTSSILSHDSFVDTESSCDHEIMTMNDKDKVYQNTNSIHSTSSFLSQQDINELRLSQDALELTLLFNQTESIQINEESRQKRKLLSSFKKLNQSVPPSPHAESFLSLVSNSNQLPQQPPPPVPVASFSNQKSLKSTRSVNDLKSPNNKPMRLSLKSSSNPSLPLTTKSLPKSQPQSPSQYTSFTRPTWLPPKSSKDKMKHQRESETLLNHAIVSENKRQMQISSNLNKLNKLKQIDLFKWENEILPNGSTIKTKDYRNQIKTKAVKDMYWRGLPPSLRSRIWWQQIGNSINLTPSIAKNYWEKYNMFKSQVNSFNQLLIDHNLEDSDLSTISSLPSEINNYINSNPSIIEFTQLHQKVVNDLFDTFPDVNFFQNSDVMELLEQTIVSFVIYMSETINKVNFTKTNKIITNYYFTGLNNLAALLYYNYRDVYMSFTSLCNMFTHNQLMNILITHQMESIELNKTILCDLFGDLFMNKFEAVFQKRLNRLSCHFKIIGLSSVEYLPNLLVSLFANLFNFELSSHIFDVWVFESDEFLIKVLLGLLSKISHKLFGTKQEIIDLLGEQNRKIHNKDKDVYKYINVGYDYEFMDLVRNC</sequence>
<dbReference type="PROSITE" id="PS50086">
    <property type="entry name" value="TBC_RABGAP"/>
    <property type="match status" value="1"/>
</dbReference>
<feature type="domain" description="Rab-GAP TBC" evidence="2">
    <location>
        <begin position="466"/>
        <end position="725"/>
    </location>
</feature>
<dbReference type="STRING" id="984485.A0A1E4RH59"/>
<feature type="compositionally biased region" description="Low complexity" evidence="1">
    <location>
        <begin position="68"/>
        <end position="89"/>
    </location>
</feature>
<feature type="region of interest" description="Disordered" evidence="1">
    <location>
        <begin position="304"/>
        <end position="398"/>
    </location>
</feature>
<feature type="compositionally biased region" description="Low complexity" evidence="1">
    <location>
        <begin position="346"/>
        <end position="373"/>
    </location>
</feature>
<dbReference type="Gene3D" id="1.10.10.750">
    <property type="entry name" value="Ypt/Rab-GAP domain of gyp1p, domain 1"/>
    <property type="match status" value="1"/>
</dbReference>
<feature type="compositionally biased region" description="Low complexity" evidence="1">
    <location>
        <begin position="45"/>
        <end position="60"/>
    </location>
</feature>
<feature type="compositionally biased region" description="Polar residues" evidence="1">
    <location>
        <begin position="320"/>
        <end position="341"/>
    </location>
</feature>
<organism evidence="3 4">
    <name type="scientific">Hyphopichia burtonii NRRL Y-1933</name>
    <dbReference type="NCBI Taxonomy" id="984485"/>
    <lineage>
        <taxon>Eukaryota</taxon>
        <taxon>Fungi</taxon>
        <taxon>Dikarya</taxon>
        <taxon>Ascomycota</taxon>
        <taxon>Saccharomycotina</taxon>
        <taxon>Pichiomycetes</taxon>
        <taxon>Debaryomycetaceae</taxon>
        <taxon>Hyphopichia</taxon>
    </lineage>
</organism>
<dbReference type="Gene3D" id="1.10.8.270">
    <property type="entry name" value="putative rabgap domain of human tbc1 domain family member 14 like domains"/>
    <property type="match status" value="1"/>
</dbReference>
<accession>A0A1E4RH59</accession>
<dbReference type="Pfam" id="PF00566">
    <property type="entry name" value="RabGAP-TBC"/>
    <property type="match status" value="1"/>
</dbReference>
<dbReference type="RefSeq" id="XP_020075671.1">
    <property type="nucleotide sequence ID" value="XM_020220210.1"/>
</dbReference>
<name>A0A1E4RH59_9ASCO</name>
<protein>
    <recommendedName>
        <fullName evidence="2">Rab-GAP TBC domain-containing protein</fullName>
    </recommendedName>
</protein>
<dbReference type="Gene3D" id="1.10.472.80">
    <property type="entry name" value="Ypt/Rab-GAP domain of gyp1p, domain 3"/>
    <property type="match status" value="1"/>
</dbReference>